<dbReference type="GO" id="GO:0045087">
    <property type="term" value="P:innate immune response"/>
    <property type="evidence" value="ECO:0007669"/>
    <property type="project" value="TreeGrafter"/>
</dbReference>
<dbReference type="GO" id="GO:0021556">
    <property type="term" value="P:central nervous system formation"/>
    <property type="evidence" value="ECO:0007669"/>
    <property type="project" value="TreeGrafter"/>
</dbReference>
<name>A0A9R1T4V9_9HYME</name>
<accession>A0A9R1T4V9</accession>
<keyword evidence="3" id="KW-0325">Glycoprotein</keyword>
<dbReference type="AlphaFoldDB" id="A0A9R1T4V9"/>
<dbReference type="GeneID" id="105266661"/>
<dbReference type="Proteomes" id="UP000694866">
    <property type="component" value="Unplaced"/>
</dbReference>
<organism evidence="6 7">
    <name type="scientific">Fopius arisanus</name>
    <dbReference type="NCBI Taxonomy" id="64838"/>
    <lineage>
        <taxon>Eukaryota</taxon>
        <taxon>Metazoa</taxon>
        <taxon>Ecdysozoa</taxon>
        <taxon>Arthropoda</taxon>
        <taxon>Hexapoda</taxon>
        <taxon>Insecta</taxon>
        <taxon>Pterygota</taxon>
        <taxon>Neoptera</taxon>
        <taxon>Endopterygota</taxon>
        <taxon>Hymenoptera</taxon>
        <taxon>Apocrita</taxon>
        <taxon>Ichneumonoidea</taxon>
        <taxon>Braconidae</taxon>
        <taxon>Opiinae</taxon>
        <taxon>Fopius</taxon>
    </lineage>
</organism>
<evidence type="ECO:0000256" key="3">
    <source>
        <dbReference type="ARBA" id="ARBA00023180"/>
    </source>
</evidence>
<dbReference type="GO" id="GO:0008083">
    <property type="term" value="F:growth factor activity"/>
    <property type="evidence" value="ECO:0007669"/>
    <property type="project" value="TreeGrafter"/>
</dbReference>
<dbReference type="Gene3D" id="2.10.90.10">
    <property type="entry name" value="Cystine-knot cytokines"/>
    <property type="match status" value="1"/>
</dbReference>
<dbReference type="InterPro" id="IPR052444">
    <property type="entry name" value="Spz/Toll_ligand-like"/>
</dbReference>
<dbReference type="InterPro" id="IPR029034">
    <property type="entry name" value="Cystine-knot_cytokine"/>
</dbReference>
<dbReference type="PANTHER" id="PTHR23199:SF16">
    <property type="entry name" value="PROTEIN SPAETZLE 5"/>
    <property type="match status" value="1"/>
</dbReference>
<evidence type="ECO:0000256" key="2">
    <source>
        <dbReference type="ARBA" id="ARBA00023157"/>
    </source>
</evidence>
<dbReference type="InterPro" id="IPR032104">
    <property type="entry name" value="Spaetzle"/>
</dbReference>
<feature type="chain" id="PRO_5040287685" evidence="4">
    <location>
        <begin position="21"/>
        <end position="315"/>
    </location>
</feature>
<dbReference type="OrthoDB" id="7933576at2759"/>
<dbReference type="GO" id="GO:0005615">
    <property type="term" value="C:extracellular space"/>
    <property type="evidence" value="ECO:0007669"/>
    <property type="project" value="UniProtKB-ARBA"/>
</dbReference>
<feature type="signal peptide" evidence="4">
    <location>
        <begin position="1"/>
        <end position="20"/>
    </location>
</feature>
<gene>
    <name evidence="7" type="primary">spz5</name>
</gene>
<dbReference type="PANTHER" id="PTHR23199">
    <property type="entry name" value="NEUROTROPHIN 1-RELATED"/>
    <property type="match status" value="1"/>
</dbReference>
<evidence type="ECO:0000256" key="4">
    <source>
        <dbReference type="SAM" id="SignalP"/>
    </source>
</evidence>
<evidence type="ECO:0000259" key="5">
    <source>
        <dbReference type="Pfam" id="PF16077"/>
    </source>
</evidence>
<dbReference type="SUPFAM" id="SSF57501">
    <property type="entry name" value="Cystine-knot cytokines"/>
    <property type="match status" value="1"/>
</dbReference>
<reference evidence="7" key="1">
    <citation type="submission" date="2025-08" db="UniProtKB">
        <authorList>
            <consortium name="RefSeq"/>
        </authorList>
    </citation>
    <scope>IDENTIFICATION</scope>
    <source>
        <strain evidence="7">USDA-PBARC FA_bdor</strain>
        <tissue evidence="7">Whole organism</tissue>
    </source>
</reference>
<dbReference type="KEGG" id="fas:105266661"/>
<evidence type="ECO:0000313" key="7">
    <source>
        <dbReference type="RefSeq" id="XP_011303304.1"/>
    </source>
</evidence>
<keyword evidence="2" id="KW-1015">Disulfide bond</keyword>
<protein>
    <submittedName>
        <fullName evidence="7">Uncharacterized protein spz5</fullName>
    </submittedName>
</protein>
<keyword evidence="6" id="KW-1185">Reference proteome</keyword>
<dbReference type="RefSeq" id="XP_011303304.1">
    <property type="nucleotide sequence ID" value="XM_011305002.1"/>
</dbReference>
<proteinExistence type="predicted"/>
<keyword evidence="1 4" id="KW-0732">Signal</keyword>
<dbReference type="GO" id="GO:0005121">
    <property type="term" value="F:Toll binding"/>
    <property type="evidence" value="ECO:0007669"/>
    <property type="project" value="TreeGrafter"/>
</dbReference>
<sequence length="315" mass="36236">MMRLLVHLHVVVLVVEGSLGGWREPCGSYGCPHQPRYEPFVPAPPGHTPRCAKPGQTFCETLEHYPKQLIKFLVDKCSYDFSSVLRDESIYGFNVYRAKPDYNHDNVYPRQEVQKVYNQPSSYPVVDQSPMVYGPLANDSANQGYTYRAPLANHQNPLLLENSPRFQRGQTLAAEWIRHTRRETPETDRSYRQNPFLPRENHNRATRQVSSEPISLCETNSQYIMPRAALNNRGNWMYVVNLPETREKYSQLVKSETCSTTTCNGICSLPEGYVSRCEQQYIQKRLVALEGSGDRLYTDVFWFPHGCACQVVQNF</sequence>
<feature type="domain" description="Spaetzle" evidence="5">
    <location>
        <begin position="215"/>
        <end position="311"/>
    </location>
</feature>
<dbReference type="Pfam" id="PF16077">
    <property type="entry name" value="Spaetzle"/>
    <property type="match status" value="1"/>
</dbReference>
<evidence type="ECO:0000256" key="1">
    <source>
        <dbReference type="ARBA" id="ARBA00022729"/>
    </source>
</evidence>
<evidence type="ECO:0000313" key="6">
    <source>
        <dbReference type="Proteomes" id="UP000694866"/>
    </source>
</evidence>
<dbReference type="CTD" id="38350"/>